<accession>A0AA50CRY9</accession>
<geneLocation type="plasmid" evidence="1 2">
    <name>unnamed4</name>
</geneLocation>
<dbReference type="AlphaFoldDB" id="A0AA50CRY9"/>
<proteinExistence type="predicted"/>
<evidence type="ECO:0000313" key="1">
    <source>
        <dbReference type="EMBL" id="WLS00986.1"/>
    </source>
</evidence>
<evidence type="ECO:0000313" key="2">
    <source>
        <dbReference type="Proteomes" id="UP001234585"/>
    </source>
</evidence>
<dbReference type="RefSeq" id="WP_306041154.1">
    <property type="nucleotide sequence ID" value="NZ_CP132306.1"/>
</dbReference>
<reference evidence="1 2" key="1">
    <citation type="submission" date="2023-08" db="EMBL/GenBank/DDBJ databases">
        <title>Pathogen: clinical or host-associated sample.</title>
        <authorList>
            <person name="Hergert J."/>
            <person name="Casey R."/>
            <person name="Wagner J."/>
            <person name="Young E.L."/>
            <person name="Oakeson K.F."/>
        </authorList>
    </citation>
    <scope>NUCLEOTIDE SEQUENCE [LARGE SCALE GENOMIC DNA]</scope>
    <source>
        <strain evidence="1 2">1760953</strain>
        <plasmid evidence="1 2">unnamed4</plasmid>
    </source>
</reference>
<keyword evidence="1" id="KW-0614">Plasmid</keyword>
<gene>
    <name evidence="1" type="ORF">Q9313_26685</name>
</gene>
<dbReference type="Proteomes" id="UP001234585">
    <property type="component" value="Plasmid unnamed4"/>
</dbReference>
<dbReference type="EMBL" id="CP132306">
    <property type="protein sequence ID" value="WLS00986.1"/>
    <property type="molecule type" value="Genomic_DNA"/>
</dbReference>
<sequence>MLAKAMTAHVIVGMFLTAATLPAPAAASQWGCEVLLCASSSNPSWRGVPACHPPMTRLISAMKKPGFDWPTCPEAGTGSPGHERYAECPEGYQVGSRRDRDGFAREGDLCVKTVNICQGKTHGLYSSDRQRSCIQTVSISRPLRSDPYYFDIKNDTSGQTERHWFGLNR</sequence>
<name>A0AA50CRY9_9HYPH</name>
<protein>
    <submittedName>
        <fullName evidence="1">Uncharacterized protein</fullName>
    </submittedName>
</protein>
<keyword evidence="2" id="KW-1185">Reference proteome</keyword>
<organism evidence="1 2">
    <name type="scientific">Shinella sumterensis</name>
    <dbReference type="NCBI Taxonomy" id="1967501"/>
    <lineage>
        <taxon>Bacteria</taxon>
        <taxon>Pseudomonadati</taxon>
        <taxon>Pseudomonadota</taxon>
        <taxon>Alphaproteobacteria</taxon>
        <taxon>Hyphomicrobiales</taxon>
        <taxon>Rhizobiaceae</taxon>
        <taxon>Shinella</taxon>
    </lineage>
</organism>